<dbReference type="EMBL" id="CP157485">
    <property type="protein sequence ID" value="XBO48076.1"/>
    <property type="molecule type" value="Genomic_DNA"/>
</dbReference>
<evidence type="ECO:0000313" key="1">
    <source>
        <dbReference type="EMBL" id="XBO48076.1"/>
    </source>
</evidence>
<sequence>MTESNLSMLSGTYELYPDSVYKKNGITGLQACSSKNHQLHQYIGASRIGFDTLANYSVVVQVSGDHVNFLFKENDMIKDSVRLSFRLQSRGLLLLGNKYAKSEGIPYILGGAKSEKTRIGLAKDGSLILNHAIDDTGAILLFFTVGYSYNTSYHFKRINSK</sequence>
<dbReference type="RefSeq" id="WP_406825465.1">
    <property type="nucleotide sequence ID" value="NZ_CP157485.1"/>
</dbReference>
<organism evidence="1">
    <name type="scientific">Pedobacter sp. KACC 23697</name>
    <dbReference type="NCBI Taxonomy" id="3149230"/>
    <lineage>
        <taxon>Bacteria</taxon>
        <taxon>Pseudomonadati</taxon>
        <taxon>Bacteroidota</taxon>
        <taxon>Sphingobacteriia</taxon>
        <taxon>Sphingobacteriales</taxon>
        <taxon>Sphingobacteriaceae</taxon>
        <taxon>Pedobacter</taxon>
    </lineage>
</organism>
<protein>
    <submittedName>
        <fullName evidence="1">Uncharacterized protein</fullName>
    </submittedName>
</protein>
<dbReference type="AlphaFoldDB" id="A0AAU7K5U3"/>
<accession>A0AAU7K5U3</accession>
<gene>
    <name evidence="1" type="ORF">ABEG20_00490</name>
</gene>
<reference evidence="1" key="1">
    <citation type="submission" date="2024-05" db="EMBL/GenBank/DDBJ databases">
        <authorList>
            <person name="Kim S."/>
            <person name="Heo J."/>
            <person name="Choi H."/>
            <person name="Choi Y."/>
            <person name="Kwon S.-W."/>
            <person name="Kim Y."/>
        </authorList>
    </citation>
    <scope>NUCLEOTIDE SEQUENCE</scope>
    <source>
        <strain evidence="1">KACC 23697</strain>
    </source>
</reference>
<name>A0AAU7K5U3_9SPHI</name>
<proteinExistence type="predicted"/>